<gene>
    <name evidence="3" type="ORF">A33K_15290</name>
</gene>
<dbReference type="SUPFAM" id="SSF53098">
    <property type="entry name" value="Ribonuclease H-like"/>
    <property type="match status" value="1"/>
</dbReference>
<accession>A0ABN0G4X7</accession>
<name>A0ABN0G4X7_9BURK</name>
<evidence type="ECO:0000256" key="1">
    <source>
        <dbReference type="SAM" id="MobiDB-lite"/>
    </source>
</evidence>
<protein>
    <recommendedName>
        <fullName evidence="2">Integrase catalytic domain-containing protein</fullName>
    </recommendedName>
</protein>
<dbReference type="InterPro" id="IPR036397">
    <property type="entry name" value="RNaseH_sf"/>
</dbReference>
<evidence type="ECO:0000313" key="3">
    <source>
        <dbReference type="EMBL" id="EIP87274.1"/>
    </source>
</evidence>
<dbReference type="EMBL" id="JH692063">
    <property type="protein sequence ID" value="EIP87274.1"/>
    <property type="molecule type" value="Genomic_DNA"/>
</dbReference>
<keyword evidence="4" id="KW-1185">Reference proteome</keyword>
<feature type="region of interest" description="Disordered" evidence="1">
    <location>
        <begin position="775"/>
        <end position="801"/>
    </location>
</feature>
<feature type="compositionally biased region" description="Polar residues" evidence="1">
    <location>
        <begin position="787"/>
        <end position="796"/>
    </location>
</feature>
<proteinExistence type="predicted"/>
<sequence>MILEVSMLKKATWPTQLAVGDVLKELNGSRIYIVLKTGAGQRWTHLIDIEHEAKSAANRRAQPFKLKTDEVLLRLSPNVEAELALKKLEALPINVSERRRLPSFVHSRRAEIYRKIARDPTTSKGWGIITGLLTFDQPLGKDGSPAPPSIYGDAFEELLHRATRAKRIKRFCQFAGISESTVYRTFRRFCQQGMTPAAASDDYDRCGGRGKPRIWKNHPGRKAARRTLSASARTEEVTNLLAFAADYYFSAEYTRGKRSRKTLDIALGWVRATFLRDRVVYNEKKEMVELKLNGRIVLTRRQLQYYIYQNYTYEERRIREVGLRTYLLHERPLTGHLRNSRGPGEKYHIDATKMDIYLVGRILRTRVIGRPTLYLVIDDWSAMVVGFYVTFDPPSWNGAMMALVNAITPKVAFCHSLGVEITESQWPSHRLCAVLYGDQGEVSSVHKAHPLIMVFRVELQNPPAYRPDLRAVMERRFRLIPAIWNSLLPGIVEKDSFERGSEHPAYHAALNIEEIRRVVLFAVLSYNRRIIRGYPTPPEMVEGGYAPTPLNLWTYGTEVNGCGRHVDVADFRSKVMSTATVPIDAYGILHNGLHYACPGLSLLERQAMYRSKRKADTSVEICYDSADSSSIELLGLGAPISCPLIEGERDNFTGLTEQELAIYRELNVTNVGMAVEEEESHRAMTTYNIAKVGRDAVAETKAALVASGMTRLDISRMDESRQMERRVEERTRIAPGATGKRSRGDRNARVALSRGAAGMPATPVAEQGEIYDGEGDVIKDPACNRGASASENVQSTRELREQRARELLESIEE</sequence>
<dbReference type="InterPro" id="IPR012337">
    <property type="entry name" value="RNaseH-like_sf"/>
</dbReference>
<evidence type="ECO:0000313" key="4">
    <source>
        <dbReference type="Proteomes" id="UP000004682"/>
    </source>
</evidence>
<organism evidence="3 4">
    <name type="scientific">Burkholderia humptydooensis MSMB43</name>
    <dbReference type="NCBI Taxonomy" id="441157"/>
    <lineage>
        <taxon>Bacteria</taxon>
        <taxon>Pseudomonadati</taxon>
        <taxon>Pseudomonadota</taxon>
        <taxon>Betaproteobacteria</taxon>
        <taxon>Burkholderiales</taxon>
        <taxon>Burkholderiaceae</taxon>
        <taxon>Burkholderia</taxon>
        <taxon>pseudomallei group</taxon>
    </lineage>
</organism>
<dbReference type="InterPro" id="IPR001584">
    <property type="entry name" value="Integrase_cat-core"/>
</dbReference>
<feature type="domain" description="Integrase catalytic" evidence="2">
    <location>
        <begin position="339"/>
        <end position="555"/>
    </location>
</feature>
<evidence type="ECO:0000259" key="2">
    <source>
        <dbReference type="PROSITE" id="PS50994"/>
    </source>
</evidence>
<dbReference type="Proteomes" id="UP000004682">
    <property type="component" value="Unassembled WGS sequence"/>
</dbReference>
<dbReference type="Gene3D" id="3.30.420.10">
    <property type="entry name" value="Ribonuclease H-like superfamily/Ribonuclease H"/>
    <property type="match status" value="1"/>
</dbReference>
<reference evidence="4" key="1">
    <citation type="journal article" date="2012" name="J. Bacteriol.">
        <title>Revised Genome Sequence of Burkholderia thailandensis MSMB43 with Improved Annotation.</title>
        <authorList>
            <person name="Zhuo Y."/>
            <person name="Liu L."/>
            <person name="Wang Q."/>
            <person name="Liu X."/>
            <person name="Ren B."/>
            <person name="Liu M."/>
            <person name="Ni P."/>
            <person name="Cheng Y.Q."/>
            <person name="Zhang L."/>
        </authorList>
    </citation>
    <scope>NUCLEOTIDE SEQUENCE [LARGE SCALE GENOMIC DNA]</scope>
    <source>
        <strain evidence="4">MSMB43</strain>
    </source>
</reference>
<dbReference type="PROSITE" id="PS50994">
    <property type="entry name" value="INTEGRASE"/>
    <property type="match status" value="1"/>
</dbReference>